<dbReference type="InterPro" id="IPR011076">
    <property type="entry name" value="Malate_synth_sf"/>
</dbReference>
<evidence type="ECO:0000256" key="6">
    <source>
        <dbReference type="ARBA" id="ARBA00047918"/>
    </source>
</evidence>
<dbReference type="GO" id="GO:0006097">
    <property type="term" value="P:glyoxylate cycle"/>
    <property type="evidence" value="ECO:0007669"/>
    <property type="project" value="UniProtKB-KW"/>
</dbReference>
<evidence type="ECO:0000256" key="5">
    <source>
        <dbReference type="ARBA" id="ARBA00022679"/>
    </source>
</evidence>
<dbReference type="SUPFAM" id="SSF51645">
    <property type="entry name" value="Malate synthase G"/>
    <property type="match status" value="1"/>
</dbReference>
<organism evidence="10">
    <name type="scientific">marine metagenome</name>
    <dbReference type="NCBI Taxonomy" id="408172"/>
    <lineage>
        <taxon>unclassified sequences</taxon>
        <taxon>metagenomes</taxon>
        <taxon>ecological metagenomes</taxon>
    </lineage>
</organism>
<dbReference type="PIRSF" id="PIRSF001363">
    <property type="entry name" value="Malate_synth"/>
    <property type="match status" value="1"/>
</dbReference>
<dbReference type="EMBL" id="UINC01010330">
    <property type="protein sequence ID" value="SVA45995.1"/>
    <property type="molecule type" value="Genomic_DNA"/>
</dbReference>
<evidence type="ECO:0000256" key="4">
    <source>
        <dbReference type="ARBA" id="ARBA00022532"/>
    </source>
</evidence>
<evidence type="ECO:0000256" key="1">
    <source>
        <dbReference type="ARBA" id="ARBA00006394"/>
    </source>
</evidence>
<keyword evidence="3" id="KW-0329">Glyoxylate bypass</keyword>
<feature type="domain" description="Malate synthase N-terminal" evidence="8">
    <location>
        <begin position="5"/>
        <end position="64"/>
    </location>
</feature>
<keyword evidence="4" id="KW-0816">Tricarboxylic acid cycle</keyword>
<dbReference type="Gene3D" id="3.20.20.360">
    <property type="entry name" value="Malate synthase, domain 3"/>
    <property type="match status" value="1"/>
</dbReference>
<comment type="similarity">
    <text evidence="1">Belongs to the malate synthase family.</text>
</comment>
<evidence type="ECO:0000256" key="2">
    <source>
        <dbReference type="ARBA" id="ARBA00012636"/>
    </source>
</evidence>
<sequence length="530" mass="60397">MNSISITGKMHPGFDNILTEEAQDFILKLHQKFSGTRKSLLEKRTEIHSKILSGEMPGFLKETESVRNGDWQADPVPEDLQDRRCEITGPAEAKMMINAMNSGATIFMADLEDSITPNWFNQIQGQQNLIDAYERTLEFTSPEGKEYRLNEEGLATLILRPRGWHLDEKHILIDGEAACGALVDAGLYLFHNIKRTLEKGTGPYFYLPKLENHLEARLWDEVFTFSEEELGVKTGTIKATVLLETILAAFEMEEIIYELRRHMSGINAGRWDYMFSAIKKFRHLPEFIWPDRAQVTMTAPLMRAYTELLVKTCHTRGTLAIGGMAAFIPSRRDQDVNRVALEKVRQDKEREANDGFDGSWVAHPDLVQVCTEVFSNAFEDGRVNQMHRMREDVQISSEMLLNFQIPGGKITEAGLRNNISVGIQYISAWLRGTGAVAIFNLMEDAATAEISRSQVWQWCHHPDGMLDDGRKITIEMVKSMVPEELAKIQEAYGDAYDEKKTNQATELFLTLVTQKEFEEFLTIRAYNQLD</sequence>
<dbReference type="InterPro" id="IPR044856">
    <property type="entry name" value="Malate_synth_C_sf"/>
</dbReference>
<proteinExistence type="inferred from homology"/>
<accession>A0A381W0D3</accession>
<dbReference type="InterPro" id="IPR006252">
    <property type="entry name" value="Malate_synthA"/>
</dbReference>
<dbReference type="AlphaFoldDB" id="A0A381W0D3"/>
<dbReference type="PANTHER" id="PTHR42902">
    <property type="entry name" value="MALATE SYNTHASE"/>
    <property type="match status" value="1"/>
</dbReference>
<dbReference type="InterPro" id="IPR048355">
    <property type="entry name" value="MS_C"/>
</dbReference>
<dbReference type="FunFam" id="1.20.1220.12:FF:000001">
    <property type="entry name" value="Malate synthase"/>
    <property type="match status" value="1"/>
</dbReference>
<dbReference type="Pfam" id="PF20659">
    <property type="entry name" value="MS_C"/>
    <property type="match status" value="1"/>
</dbReference>
<dbReference type="Pfam" id="PF20656">
    <property type="entry name" value="MS_N"/>
    <property type="match status" value="1"/>
</dbReference>
<dbReference type="InterPro" id="IPR046363">
    <property type="entry name" value="MS_N_TIM-barrel_dom"/>
</dbReference>
<evidence type="ECO:0000313" key="10">
    <source>
        <dbReference type="EMBL" id="SVA45995.1"/>
    </source>
</evidence>
<dbReference type="InterPro" id="IPR001465">
    <property type="entry name" value="Malate_synthase_TIM"/>
</dbReference>
<dbReference type="InterPro" id="IPR048356">
    <property type="entry name" value="MS_N"/>
</dbReference>
<evidence type="ECO:0000259" key="9">
    <source>
        <dbReference type="Pfam" id="PF20659"/>
    </source>
</evidence>
<comment type="catalytic activity">
    <reaction evidence="6">
        <text>glyoxylate + acetyl-CoA + H2O = (S)-malate + CoA + H(+)</text>
        <dbReference type="Rhea" id="RHEA:18181"/>
        <dbReference type="ChEBI" id="CHEBI:15377"/>
        <dbReference type="ChEBI" id="CHEBI:15378"/>
        <dbReference type="ChEBI" id="CHEBI:15589"/>
        <dbReference type="ChEBI" id="CHEBI:36655"/>
        <dbReference type="ChEBI" id="CHEBI:57287"/>
        <dbReference type="ChEBI" id="CHEBI:57288"/>
        <dbReference type="EC" id="2.3.3.9"/>
    </reaction>
</comment>
<dbReference type="FunFam" id="3.20.20.360:FF:000001">
    <property type="entry name" value="Malate synthase"/>
    <property type="match status" value="1"/>
</dbReference>
<gene>
    <name evidence="10" type="ORF">METZ01_LOCUS98849</name>
</gene>
<dbReference type="GO" id="GO:0005737">
    <property type="term" value="C:cytoplasm"/>
    <property type="evidence" value="ECO:0007669"/>
    <property type="project" value="TreeGrafter"/>
</dbReference>
<dbReference type="GO" id="GO:0006099">
    <property type="term" value="P:tricarboxylic acid cycle"/>
    <property type="evidence" value="ECO:0007669"/>
    <property type="project" value="UniProtKB-KW"/>
</dbReference>
<dbReference type="Gene3D" id="1.20.1220.12">
    <property type="entry name" value="Malate synthase, domain III"/>
    <property type="match status" value="1"/>
</dbReference>
<evidence type="ECO:0000256" key="3">
    <source>
        <dbReference type="ARBA" id="ARBA00022435"/>
    </source>
</evidence>
<evidence type="ECO:0000259" key="7">
    <source>
        <dbReference type="Pfam" id="PF01274"/>
    </source>
</evidence>
<dbReference type="NCBIfam" id="TIGR01344">
    <property type="entry name" value="malate_syn_A"/>
    <property type="match status" value="1"/>
</dbReference>
<dbReference type="GO" id="GO:0004474">
    <property type="term" value="F:malate synthase activity"/>
    <property type="evidence" value="ECO:0007669"/>
    <property type="project" value="UniProtKB-EC"/>
</dbReference>
<reference evidence="10" key="1">
    <citation type="submission" date="2018-05" db="EMBL/GenBank/DDBJ databases">
        <authorList>
            <person name="Lanie J.A."/>
            <person name="Ng W.-L."/>
            <person name="Kazmierczak K.M."/>
            <person name="Andrzejewski T.M."/>
            <person name="Davidsen T.M."/>
            <person name="Wayne K.J."/>
            <person name="Tettelin H."/>
            <person name="Glass J.I."/>
            <person name="Rusch D."/>
            <person name="Podicherti R."/>
            <person name="Tsui H.-C.T."/>
            <person name="Winkler M.E."/>
        </authorList>
    </citation>
    <scope>NUCLEOTIDE SEQUENCE</scope>
</reference>
<keyword evidence="5" id="KW-0808">Transferase</keyword>
<dbReference type="Pfam" id="PF01274">
    <property type="entry name" value="MS_TIM-barrel"/>
    <property type="match status" value="1"/>
</dbReference>
<dbReference type="EC" id="2.3.3.9" evidence="2"/>
<dbReference type="CDD" id="cd00727">
    <property type="entry name" value="malate_synt_A"/>
    <property type="match status" value="1"/>
</dbReference>
<protein>
    <recommendedName>
        <fullName evidence="2">malate synthase</fullName>
        <ecNumber evidence="2">2.3.3.9</ecNumber>
    </recommendedName>
</protein>
<feature type="domain" description="Malate synthase TIM barrel" evidence="7">
    <location>
        <begin position="156"/>
        <end position="402"/>
    </location>
</feature>
<feature type="domain" description="Malate synthase C-terminal" evidence="9">
    <location>
        <begin position="409"/>
        <end position="529"/>
    </location>
</feature>
<name>A0A381W0D3_9ZZZZ</name>
<dbReference type="PANTHER" id="PTHR42902:SF1">
    <property type="entry name" value="MALATE SYNTHASE 1-RELATED"/>
    <property type="match status" value="1"/>
</dbReference>
<evidence type="ECO:0000259" key="8">
    <source>
        <dbReference type="Pfam" id="PF20656"/>
    </source>
</evidence>